<dbReference type="PANTHER" id="PTHR34883:SF20">
    <property type="entry name" value="PHYTOCYANIN DOMAIN-CONTAINING PROTEIN"/>
    <property type="match status" value="1"/>
</dbReference>
<dbReference type="InterPro" id="IPR008972">
    <property type="entry name" value="Cupredoxin"/>
</dbReference>
<reference evidence="1" key="2">
    <citation type="submission" date="2023-06" db="EMBL/GenBank/DDBJ databases">
        <authorList>
            <consortium name="Lawrence Berkeley National Laboratory"/>
            <person name="Haridas S."/>
            <person name="Hensen N."/>
            <person name="Bonometti L."/>
            <person name="Westerberg I."/>
            <person name="Brannstrom I.O."/>
            <person name="Guillou S."/>
            <person name="Cros-Aarteil S."/>
            <person name="Calhoun S."/>
            <person name="Kuo A."/>
            <person name="Mondo S."/>
            <person name="Pangilinan J."/>
            <person name="Riley R."/>
            <person name="Labutti K."/>
            <person name="Andreopoulos B."/>
            <person name="Lipzen A."/>
            <person name="Chen C."/>
            <person name="Yanf M."/>
            <person name="Daum C."/>
            <person name="Ng V."/>
            <person name="Clum A."/>
            <person name="Steindorff A."/>
            <person name="Ohm R."/>
            <person name="Martin F."/>
            <person name="Silar P."/>
            <person name="Natvig D."/>
            <person name="Lalanne C."/>
            <person name="Gautier V."/>
            <person name="Ament-Velasquez S.L."/>
            <person name="Kruys A."/>
            <person name="Hutchinson M.I."/>
            <person name="Powell A.J."/>
            <person name="Barry K."/>
            <person name="Miller A.N."/>
            <person name="Grigoriev I.V."/>
            <person name="Debuchy R."/>
            <person name="Gladieux P."/>
            <person name="Thoren M.H."/>
            <person name="Johannesson H."/>
        </authorList>
    </citation>
    <scope>NUCLEOTIDE SEQUENCE</scope>
    <source>
        <strain evidence="1">CBS 955.72</strain>
    </source>
</reference>
<accession>A0AAJ0MIN0</accession>
<dbReference type="PANTHER" id="PTHR34883">
    <property type="entry name" value="SERINE-RICH PROTEIN, PUTATIVE-RELATED-RELATED"/>
    <property type="match status" value="1"/>
</dbReference>
<proteinExistence type="predicted"/>
<dbReference type="EMBL" id="JAUIQD010000002">
    <property type="protein sequence ID" value="KAK3360488.1"/>
    <property type="molecule type" value="Genomic_DNA"/>
</dbReference>
<dbReference type="InterPro" id="IPR052953">
    <property type="entry name" value="Ser-rich/MCO-related"/>
</dbReference>
<dbReference type="Gene3D" id="2.60.40.420">
    <property type="entry name" value="Cupredoxins - blue copper proteins"/>
    <property type="match status" value="1"/>
</dbReference>
<evidence type="ECO:0000313" key="2">
    <source>
        <dbReference type="Proteomes" id="UP001275084"/>
    </source>
</evidence>
<dbReference type="AlphaFoldDB" id="A0AAJ0MIN0"/>
<organism evidence="1 2">
    <name type="scientific">Lasiosphaeria hispida</name>
    <dbReference type="NCBI Taxonomy" id="260671"/>
    <lineage>
        <taxon>Eukaryota</taxon>
        <taxon>Fungi</taxon>
        <taxon>Dikarya</taxon>
        <taxon>Ascomycota</taxon>
        <taxon>Pezizomycotina</taxon>
        <taxon>Sordariomycetes</taxon>
        <taxon>Sordariomycetidae</taxon>
        <taxon>Sordariales</taxon>
        <taxon>Lasiosphaeriaceae</taxon>
        <taxon>Lasiosphaeria</taxon>
    </lineage>
</organism>
<protein>
    <recommendedName>
        <fullName evidence="3">Phytocyanin domain-containing protein</fullName>
    </recommendedName>
</protein>
<dbReference type="CDD" id="cd00920">
    <property type="entry name" value="Cupredoxin"/>
    <property type="match status" value="1"/>
</dbReference>
<sequence length="193" mass="20190">MINARLQRSTTDLLPFHIAQFINSIESLNTKASTITKPTNSTTPIQTAIMQLTLLLSLLPLASAGYSYGAETTAASPSPSTAAQQQTVAGVTRINVGQNGLTMEPKDVTVPAGETIEFHFFTGSHSVAQSAFDSPCTPLAVNGTEGFFSGAQAVSSGEGANVFRVVSTGSPMWYYCATGRHCQGGMVGVINKP</sequence>
<keyword evidence="2" id="KW-1185">Reference proteome</keyword>
<dbReference type="Proteomes" id="UP001275084">
    <property type="component" value="Unassembled WGS sequence"/>
</dbReference>
<evidence type="ECO:0000313" key="1">
    <source>
        <dbReference type="EMBL" id="KAK3360488.1"/>
    </source>
</evidence>
<name>A0AAJ0MIN0_9PEZI</name>
<comment type="caution">
    <text evidence="1">The sequence shown here is derived from an EMBL/GenBank/DDBJ whole genome shotgun (WGS) entry which is preliminary data.</text>
</comment>
<reference evidence="1" key="1">
    <citation type="journal article" date="2023" name="Mol. Phylogenet. Evol.">
        <title>Genome-scale phylogeny and comparative genomics of the fungal order Sordariales.</title>
        <authorList>
            <person name="Hensen N."/>
            <person name="Bonometti L."/>
            <person name="Westerberg I."/>
            <person name="Brannstrom I.O."/>
            <person name="Guillou S."/>
            <person name="Cros-Aarteil S."/>
            <person name="Calhoun S."/>
            <person name="Haridas S."/>
            <person name="Kuo A."/>
            <person name="Mondo S."/>
            <person name="Pangilinan J."/>
            <person name="Riley R."/>
            <person name="LaButti K."/>
            <person name="Andreopoulos B."/>
            <person name="Lipzen A."/>
            <person name="Chen C."/>
            <person name="Yan M."/>
            <person name="Daum C."/>
            <person name="Ng V."/>
            <person name="Clum A."/>
            <person name="Steindorff A."/>
            <person name="Ohm R.A."/>
            <person name="Martin F."/>
            <person name="Silar P."/>
            <person name="Natvig D.O."/>
            <person name="Lalanne C."/>
            <person name="Gautier V."/>
            <person name="Ament-Velasquez S.L."/>
            <person name="Kruys A."/>
            <person name="Hutchinson M.I."/>
            <person name="Powell A.J."/>
            <person name="Barry K."/>
            <person name="Miller A.N."/>
            <person name="Grigoriev I.V."/>
            <person name="Debuchy R."/>
            <person name="Gladieux P."/>
            <person name="Hiltunen Thoren M."/>
            <person name="Johannesson H."/>
        </authorList>
    </citation>
    <scope>NUCLEOTIDE SEQUENCE</scope>
    <source>
        <strain evidence="1">CBS 955.72</strain>
    </source>
</reference>
<gene>
    <name evidence="1" type="ORF">B0T25DRAFT_535743</name>
</gene>
<dbReference type="SUPFAM" id="SSF49503">
    <property type="entry name" value="Cupredoxins"/>
    <property type="match status" value="1"/>
</dbReference>
<evidence type="ECO:0008006" key="3">
    <source>
        <dbReference type="Google" id="ProtNLM"/>
    </source>
</evidence>